<evidence type="ECO:0000256" key="1">
    <source>
        <dbReference type="SAM" id="SignalP"/>
    </source>
</evidence>
<organism evidence="4 5">
    <name type="scientific">Mangrovivirga cuniculi</name>
    <dbReference type="NCBI Taxonomy" id="2715131"/>
    <lineage>
        <taxon>Bacteria</taxon>
        <taxon>Pseudomonadati</taxon>
        <taxon>Bacteroidota</taxon>
        <taxon>Cytophagia</taxon>
        <taxon>Cytophagales</taxon>
        <taxon>Mangrovivirgaceae</taxon>
        <taxon>Mangrovivirga</taxon>
    </lineage>
</organism>
<dbReference type="Pfam" id="PF12969">
    <property type="entry name" value="DUF3857"/>
    <property type="match status" value="1"/>
</dbReference>
<evidence type="ECO:0000313" key="5">
    <source>
        <dbReference type="Proteomes" id="UP000298616"/>
    </source>
</evidence>
<feature type="signal peptide" evidence="1">
    <location>
        <begin position="1"/>
        <end position="22"/>
    </location>
</feature>
<dbReference type="Gene3D" id="2.60.120.1130">
    <property type="match status" value="1"/>
</dbReference>
<keyword evidence="1" id="KW-0732">Signal</keyword>
<evidence type="ECO:0000313" key="4">
    <source>
        <dbReference type="EMBL" id="QCK16798.1"/>
    </source>
</evidence>
<dbReference type="OrthoDB" id="8595007at2"/>
<evidence type="ECO:0000259" key="3">
    <source>
        <dbReference type="Pfam" id="PF12969"/>
    </source>
</evidence>
<dbReference type="KEGG" id="fpf:DCC35_19700"/>
<gene>
    <name evidence="4" type="ORF">DCC35_19700</name>
</gene>
<proteinExistence type="predicted"/>
<dbReference type="Pfam" id="PF01841">
    <property type="entry name" value="Transglut_core"/>
    <property type="match status" value="1"/>
</dbReference>
<dbReference type="EMBL" id="CP028923">
    <property type="protein sequence ID" value="QCK16798.1"/>
    <property type="molecule type" value="Genomic_DNA"/>
</dbReference>
<feature type="domain" description="DUF3857" evidence="3">
    <location>
        <begin position="86"/>
        <end position="222"/>
    </location>
</feature>
<keyword evidence="5" id="KW-1185">Reference proteome</keyword>
<feature type="domain" description="Transglutaminase-like" evidence="2">
    <location>
        <begin position="284"/>
        <end position="361"/>
    </location>
</feature>
<dbReference type="InterPro" id="IPR024618">
    <property type="entry name" value="DUF3857"/>
</dbReference>
<accession>A0A4D7KBI5</accession>
<dbReference type="Gene3D" id="2.60.40.3140">
    <property type="match status" value="1"/>
</dbReference>
<dbReference type="PANTHER" id="PTHR33490:SF3">
    <property type="entry name" value="CONSERVED INTEGRAL MEMBRANE PROTEIN"/>
    <property type="match status" value="1"/>
</dbReference>
<reference evidence="4 5" key="1">
    <citation type="submission" date="2018-04" db="EMBL/GenBank/DDBJ databases">
        <title>Complete genome uncultured novel isolate.</title>
        <authorList>
            <person name="Merlino G."/>
        </authorList>
    </citation>
    <scope>NUCLEOTIDE SEQUENCE [LARGE SCALE GENOMIC DNA]</scope>
    <source>
        <strain evidence="5">R1DC9</strain>
    </source>
</reference>
<dbReference type="Proteomes" id="UP000298616">
    <property type="component" value="Chromosome"/>
</dbReference>
<dbReference type="InterPro" id="IPR002931">
    <property type="entry name" value="Transglutaminase-like"/>
</dbReference>
<protein>
    <recommendedName>
        <fullName evidence="6">DUF3857 domain-containing protein</fullName>
    </recommendedName>
</protein>
<dbReference type="PANTHER" id="PTHR33490">
    <property type="entry name" value="BLR5614 PROTEIN-RELATED"/>
    <property type="match status" value="1"/>
</dbReference>
<name>A0A4D7KBI5_9BACT</name>
<dbReference type="RefSeq" id="WP_137092391.1">
    <property type="nucleotide sequence ID" value="NZ_CP028923.1"/>
</dbReference>
<evidence type="ECO:0000259" key="2">
    <source>
        <dbReference type="Pfam" id="PF01841"/>
    </source>
</evidence>
<dbReference type="Gene3D" id="3.10.620.30">
    <property type="match status" value="1"/>
</dbReference>
<sequence>MRFFNVYLAISILVFFANSISAQKIDEEEISRLKEVYPESQVIFLKYFADIDISVKGDSLFVEKKNFENTFYLGNQVSQFAKDRIYSSSFYELKDIEAYSLVPSGRKYKKAKVESFKESFNKNSDFFYDDFKTINFVFPGIEQNAQSVLSYTEIYEEPRFGDKFFFQSGMPVDHARFSVTVDDEIDIEISRFNFDDFDIQVSEEKLKGDRTRYIFESREIQKWETESSSQGISYYAPHIVFRIKSFVDSKGEKHQVLDDLEDLFAWYSDFVGDLATQNDPKIQEVVDELISEDDSEIEKVRKIYYWVQDNIKYIAFEDGMRGFIPHSGSYVCEKRYGDCKDMASIIVNMLHHAGVKAHFTWVGTRSIPYKYSELPTTMVDNHMIATYKNGDDYYFLDATAQYLPFPLPSSMIQGKETLIKTDDGFEIVEVPKIGYEKNVMNDTIRIKLDESTILGKGNVSLSGYAKLYNAFNLIQSDEKSVSDYLNYLLAKGNNKFLIEEYDIANLYNRDLPIEVDYSFNLADYYRNINDDIYINLNLDRAMNNFIFEEDRELPYENRFRYTNKIVTILEKPEGYELTYLPENLTFENDVLAFTIAYSEKNGEIIMDKTLEVKYLTLYPEDFDAHNTAVKALNKAYREAIVLSKK</sequence>
<dbReference type="InterPro" id="IPR038765">
    <property type="entry name" value="Papain-like_cys_pep_sf"/>
</dbReference>
<evidence type="ECO:0008006" key="6">
    <source>
        <dbReference type="Google" id="ProtNLM"/>
    </source>
</evidence>
<dbReference type="SUPFAM" id="SSF54001">
    <property type="entry name" value="Cysteine proteinases"/>
    <property type="match status" value="1"/>
</dbReference>
<feature type="chain" id="PRO_5020254591" description="DUF3857 domain-containing protein" evidence="1">
    <location>
        <begin position="23"/>
        <end position="645"/>
    </location>
</feature>
<dbReference type="AlphaFoldDB" id="A0A4D7KBI5"/>